<keyword evidence="3 5" id="KW-0493">Microtubule</keyword>
<dbReference type="GO" id="GO:0051321">
    <property type="term" value="P:meiotic cell cycle"/>
    <property type="evidence" value="ECO:0007669"/>
    <property type="project" value="TreeGrafter"/>
</dbReference>
<dbReference type="InterPro" id="IPR041470">
    <property type="entry name" value="GCP_N"/>
</dbReference>
<comment type="similarity">
    <text evidence="1 5">Belongs to the TUBGCP family.</text>
</comment>
<proteinExistence type="inferred from homology"/>
<dbReference type="GO" id="GO:0031122">
    <property type="term" value="P:cytoplasmic microtubule organization"/>
    <property type="evidence" value="ECO:0007669"/>
    <property type="project" value="TreeGrafter"/>
</dbReference>
<dbReference type="InterPro" id="IPR007259">
    <property type="entry name" value="GCP"/>
</dbReference>
<dbReference type="GO" id="GO:0007020">
    <property type="term" value="P:microtubule nucleation"/>
    <property type="evidence" value="ECO:0007669"/>
    <property type="project" value="InterPro"/>
</dbReference>
<keyword evidence="9" id="KW-1185">Reference proteome</keyword>
<evidence type="ECO:0000256" key="4">
    <source>
        <dbReference type="ARBA" id="ARBA00023212"/>
    </source>
</evidence>
<name>A0AAV5R2N6_PICKL</name>
<evidence type="ECO:0000313" key="8">
    <source>
        <dbReference type="EMBL" id="GMM44891.1"/>
    </source>
</evidence>
<dbReference type="Proteomes" id="UP001378960">
    <property type="component" value="Unassembled WGS sequence"/>
</dbReference>
<feature type="domain" description="Gamma tubulin complex component protein N-terminal" evidence="7">
    <location>
        <begin position="3"/>
        <end position="270"/>
    </location>
</feature>
<keyword evidence="4 5" id="KW-0206">Cytoskeleton</keyword>
<dbReference type="InterPro" id="IPR040457">
    <property type="entry name" value="GCP_C"/>
</dbReference>
<dbReference type="AlphaFoldDB" id="A0AAV5R2N6"/>
<evidence type="ECO:0000259" key="7">
    <source>
        <dbReference type="Pfam" id="PF17681"/>
    </source>
</evidence>
<dbReference type="PANTHER" id="PTHR19302:SF33">
    <property type="entry name" value="GAMMA-TUBULIN COMPLEX COMPONENT 5"/>
    <property type="match status" value="1"/>
</dbReference>
<evidence type="ECO:0000256" key="1">
    <source>
        <dbReference type="ARBA" id="ARBA00010337"/>
    </source>
</evidence>
<evidence type="ECO:0000313" key="9">
    <source>
        <dbReference type="Proteomes" id="UP001378960"/>
    </source>
</evidence>
<dbReference type="GO" id="GO:0005874">
    <property type="term" value="C:microtubule"/>
    <property type="evidence" value="ECO:0007669"/>
    <property type="project" value="UniProtKB-KW"/>
</dbReference>
<dbReference type="EMBL" id="BTGB01000001">
    <property type="protein sequence ID" value="GMM44891.1"/>
    <property type="molecule type" value="Genomic_DNA"/>
</dbReference>
<reference evidence="8 9" key="1">
    <citation type="journal article" date="2023" name="Elife">
        <title>Identification of key yeast species and microbe-microbe interactions impacting larval growth of Drosophila in the wild.</title>
        <authorList>
            <person name="Mure A."/>
            <person name="Sugiura Y."/>
            <person name="Maeda R."/>
            <person name="Honda K."/>
            <person name="Sakurai N."/>
            <person name="Takahashi Y."/>
            <person name="Watada M."/>
            <person name="Katoh T."/>
            <person name="Gotoh A."/>
            <person name="Gotoh Y."/>
            <person name="Taniguchi I."/>
            <person name="Nakamura K."/>
            <person name="Hayashi T."/>
            <person name="Katayama T."/>
            <person name="Uemura T."/>
            <person name="Hattori Y."/>
        </authorList>
    </citation>
    <scope>NUCLEOTIDE SEQUENCE [LARGE SCALE GENOMIC DNA]</scope>
    <source>
        <strain evidence="8 9">PK-24</strain>
    </source>
</reference>
<evidence type="ECO:0000256" key="5">
    <source>
        <dbReference type="RuleBase" id="RU363050"/>
    </source>
</evidence>
<evidence type="ECO:0000259" key="6">
    <source>
        <dbReference type="Pfam" id="PF04130"/>
    </source>
</evidence>
<dbReference type="GO" id="GO:0043015">
    <property type="term" value="F:gamma-tubulin binding"/>
    <property type="evidence" value="ECO:0007669"/>
    <property type="project" value="InterPro"/>
</dbReference>
<evidence type="ECO:0000256" key="3">
    <source>
        <dbReference type="ARBA" id="ARBA00022701"/>
    </source>
</evidence>
<protein>
    <recommendedName>
        <fullName evidence="5">Spindle pole body component</fullName>
    </recommendedName>
</protein>
<keyword evidence="2 5" id="KW-0963">Cytoplasm</keyword>
<dbReference type="GO" id="GO:0000922">
    <property type="term" value="C:spindle pole"/>
    <property type="evidence" value="ECO:0007669"/>
    <property type="project" value="InterPro"/>
</dbReference>
<dbReference type="Pfam" id="PF17681">
    <property type="entry name" value="GCP_N_terminal"/>
    <property type="match status" value="1"/>
</dbReference>
<dbReference type="GO" id="GO:0051011">
    <property type="term" value="F:microtubule minus-end binding"/>
    <property type="evidence" value="ECO:0007669"/>
    <property type="project" value="TreeGrafter"/>
</dbReference>
<sequence>MLLHDVHVLLLGYNSQSFQFNHNSVTVSSQIEDPYIDDFVQLALLLKNLNSQIENNNNNNKDNNNIDNKDDDIYAFSPIIIALNATVDASLKEFQNTINNVITDTTSLSLLRHKLDDWFTLIPHIYYLIILSRSNSLPIFLSELYSFSKSGDDVISSLSSNYFKIISKPYFSSISNWLFAGILDENDKTPYFFSSNKFIKENTPRFISISTAEKIFHIGSAINFLKSFLNDSQWCNEFYENNYNNQTDLLKIDIESLYKIVISHLNSLLLPIYLSEINYLHKFLLTFNGDLTYSILANGLSILKNNASSLSSNQLMSILQKSLDSSSISTNLPKDVFNRLDARLLNINIESSSAIDFFTLDYKVLTPVNSFISSSYKEYLRSFNILFKLSNLKYKLSSIWKQSSIIHKKITSRKIIKYQRKFHLIHLQFNSFIDHILFYITNEIISNNIHTFNDKFTSTIPYSLHNNKLLPLNIPNETLFNLQQLTSIHEDYITKISRSDLFYSSDDVNVPLNQILYQLLTIIENFTDLFNEFQTSIFDFIQWSNASNQTQQDLSKFNSLFVNKFESLYNSLSNKIVIDFEKTMTVFINQLSIYHVENLQLLSKIIE</sequence>
<dbReference type="GO" id="GO:0005816">
    <property type="term" value="C:spindle pole body"/>
    <property type="evidence" value="ECO:0007669"/>
    <property type="project" value="UniProtKB-ARBA"/>
</dbReference>
<dbReference type="GO" id="GO:0051225">
    <property type="term" value="P:spindle assembly"/>
    <property type="evidence" value="ECO:0007669"/>
    <property type="project" value="TreeGrafter"/>
</dbReference>
<dbReference type="Pfam" id="PF04130">
    <property type="entry name" value="GCP_C_terminal"/>
    <property type="match status" value="1"/>
</dbReference>
<organism evidence="8 9">
    <name type="scientific">Pichia kluyveri</name>
    <name type="common">Yeast</name>
    <dbReference type="NCBI Taxonomy" id="36015"/>
    <lineage>
        <taxon>Eukaryota</taxon>
        <taxon>Fungi</taxon>
        <taxon>Dikarya</taxon>
        <taxon>Ascomycota</taxon>
        <taxon>Saccharomycotina</taxon>
        <taxon>Pichiomycetes</taxon>
        <taxon>Pichiales</taxon>
        <taxon>Pichiaceae</taxon>
        <taxon>Pichia</taxon>
    </lineage>
</organism>
<feature type="domain" description="Gamma tubulin complex component C-terminal" evidence="6">
    <location>
        <begin position="276"/>
        <end position="574"/>
    </location>
</feature>
<comment type="caution">
    <text evidence="8">The sequence shown here is derived from an EMBL/GenBank/DDBJ whole genome shotgun (WGS) entry which is preliminary data.</text>
</comment>
<evidence type="ECO:0000256" key="2">
    <source>
        <dbReference type="ARBA" id="ARBA00022490"/>
    </source>
</evidence>
<dbReference type="InterPro" id="IPR042241">
    <property type="entry name" value="GCP_C_sf"/>
</dbReference>
<dbReference type="GO" id="GO:0000930">
    <property type="term" value="C:gamma-tubulin complex"/>
    <property type="evidence" value="ECO:0007669"/>
    <property type="project" value="TreeGrafter"/>
</dbReference>
<dbReference type="GO" id="GO:0000278">
    <property type="term" value="P:mitotic cell cycle"/>
    <property type="evidence" value="ECO:0007669"/>
    <property type="project" value="TreeGrafter"/>
</dbReference>
<gene>
    <name evidence="8" type="ORF">DAPK24_014660</name>
</gene>
<accession>A0AAV5R2N6</accession>
<dbReference type="Gene3D" id="1.20.120.1900">
    <property type="entry name" value="Gamma-tubulin complex, C-terminal domain"/>
    <property type="match status" value="1"/>
</dbReference>
<comment type="subcellular location">
    <subcellularLocation>
        <location evidence="5">Cytoplasm</location>
        <location evidence="5">Cytoskeleton</location>
        <location evidence="5">Microtubule organizing center</location>
    </subcellularLocation>
</comment>
<dbReference type="PANTHER" id="PTHR19302">
    <property type="entry name" value="GAMMA TUBULIN COMPLEX PROTEIN"/>
    <property type="match status" value="1"/>
</dbReference>